<dbReference type="Proteomes" id="UP000192276">
    <property type="component" value="Unassembled WGS sequence"/>
</dbReference>
<sequence>MSELVKQIVEKTGIPAEQAQQVLGIVAGFVKQKFPQFGGQIDSVLGTSGEGADNNAGGGNLLGDLGSKLGF</sequence>
<gene>
    <name evidence="2" type="ORF">A4R26_02410</name>
</gene>
<name>A0A1V9FJ10_9BACT</name>
<keyword evidence="3" id="KW-1185">Reference proteome</keyword>
<dbReference type="AlphaFoldDB" id="A0A1V9FJ10"/>
<evidence type="ECO:0000256" key="1">
    <source>
        <dbReference type="SAM" id="MobiDB-lite"/>
    </source>
</evidence>
<feature type="region of interest" description="Disordered" evidence="1">
    <location>
        <begin position="51"/>
        <end position="71"/>
    </location>
</feature>
<dbReference type="RefSeq" id="WP_081165384.1">
    <property type="nucleotide sequence ID" value="NZ_LWBP01000188.1"/>
</dbReference>
<organism evidence="2 3">
    <name type="scientific">Niastella populi</name>
    <dbReference type="NCBI Taxonomy" id="550983"/>
    <lineage>
        <taxon>Bacteria</taxon>
        <taxon>Pseudomonadati</taxon>
        <taxon>Bacteroidota</taxon>
        <taxon>Chitinophagia</taxon>
        <taxon>Chitinophagales</taxon>
        <taxon>Chitinophagaceae</taxon>
        <taxon>Niastella</taxon>
    </lineage>
</organism>
<protein>
    <recommendedName>
        <fullName evidence="4">DUF2267 domain-containing protein</fullName>
    </recommendedName>
</protein>
<feature type="compositionally biased region" description="Low complexity" evidence="1">
    <location>
        <begin position="62"/>
        <end position="71"/>
    </location>
</feature>
<dbReference type="EMBL" id="LWBP01000188">
    <property type="protein sequence ID" value="OQP58338.1"/>
    <property type="molecule type" value="Genomic_DNA"/>
</dbReference>
<proteinExistence type="predicted"/>
<reference evidence="3" key="1">
    <citation type="submission" date="2016-04" db="EMBL/GenBank/DDBJ databases">
        <authorList>
            <person name="Chen L."/>
            <person name="Zhuang W."/>
            <person name="Wang G."/>
        </authorList>
    </citation>
    <scope>NUCLEOTIDE SEQUENCE [LARGE SCALE GENOMIC DNA]</scope>
    <source>
        <strain evidence="3">208</strain>
    </source>
</reference>
<evidence type="ECO:0008006" key="4">
    <source>
        <dbReference type="Google" id="ProtNLM"/>
    </source>
</evidence>
<evidence type="ECO:0000313" key="3">
    <source>
        <dbReference type="Proteomes" id="UP000192276"/>
    </source>
</evidence>
<dbReference type="OrthoDB" id="1454374at2"/>
<evidence type="ECO:0000313" key="2">
    <source>
        <dbReference type="EMBL" id="OQP58338.1"/>
    </source>
</evidence>
<comment type="caution">
    <text evidence="2">The sequence shown here is derived from an EMBL/GenBank/DDBJ whole genome shotgun (WGS) entry which is preliminary data.</text>
</comment>
<accession>A0A1V9FJ10</accession>